<name>A0ABZ2SQW4_9ENTE</name>
<accession>A0ABZ2SQW4</accession>
<gene>
    <name evidence="1" type="ORF">DOK78_001202</name>
</gene>
<dbReference type="SFLD" id="SFLDG01129">
    <property type="entry name" value="C1.5:_HAD__Beta-PGM__Phosphata"/>
    <property type="match status" value="1"/>
</dbReference>
<dbReference type="GO" id="GO:0016787">
    <property type="term" value="F:hydrolase activity"/>
    <property type="evidence" value="ECO:0007669"/>
    <property type="project" value="UniProtKB-KW"/>
</dbReference>
<sequence>MYKALFIDIDDTLLNFEQCSIVALKTTFQELAIPYSDNVYDHFHKIDQSLWKEQKMGKRTVQEVLDTRFELLETTLEITDKAKSLQEYFQLHLSNTFVLENNVFDIIHYLSSRYSLFVTSNGVLDVQMKRMALAKIDTFFVDFFVSSNIGFDKPDKRFFNYCLDKSGFLPEEVLLIGDSLEADIVGGNNVSIDTCWYNSKELDNHLNTPINYQIKDLIQLKQFL</sequence>
<dbReference type="Pfam" id="PF13419">
    <property type="entry name" value="HAD_2"/>
    <property type="match status" value="1"/>
</dbReference>
<dbReference type="InterPro" id="IPR036412">
    <property type="entry name" value="HAD-like_sf"/>
</dbReference>
<dbReference type="Gene3D" id="3.40.50.1000">
    <property type="entry name" value="HAD superfamily/HAD-like"/>
    <property type="match status" value="1"/>
</dbReference>
<dbReference type="InterPro" id="IPR023198">
    <property type="entry name" value="PGP-like_dom2"/>
</dbReference>
<dbReference type="NCBIfam" id="TIGR01549">
    <property type="entry name" value="HAD-SF-IA-v1"/>
    <property type="match status" value="1"/>
</dbReference>
<dbReference type="NCBIfam" id="TIGR02254">
    <property type="entry name" value="YjjG_YfnB"/>
    <property type="match status" value="1"/>
</dbReference>
<dbReference type="SUPFAM" id="SSF56784">
    <property type="entry name" value="HAD-like"/>
    <property type="match status" value="1"/>
</dbReference>
<evidence type="ECO:0000313" key="1">
    <source>
        <dbReference type="EMBL" id="WYJ76569.1"/>
    </source>
</evidence>
<reference evidence="1 2" key="2">
    <citation type="submission" date="2024-03" db="EMBL/GenBank/DDBJ databases">
        <title>The Genome Sequence of Enterococcus sp. DIV2402.</title>
        <authorList>
            <consortium name="The Broad Institute Genomics Platform"/>
            <consortium name="The Broad Institute Microbial Omics Core"/>
            <consortium name="The Broad Institute Genomic Center for Infectious Diseases"/>
            <person name="Earl A."/>
            <person name="Manson A."/>
            <person name="Gilmore M."/>
            <person name="Schwartman J."/>
            <person name="Shea T."/>
            <person name="Abouelleil A."/>
            <person name="Cao P."/>
            <person name="Chapman S."/>
            <person name="Cusick C."/>
            <person name="Young S."/>
            <person name="Neafsey D."/>
            <person name="Nusbaum C."/>
            <person name="Birren B."/>
        </authorList>
    </citation>
    <scope>NUCLEOTIDE SEQUENCE [LARGE SCALE GENOMIC DNA]</scope>
    <source>
        <strain evidence="1 2">DIV2402</strain>
    </source>
</reference>
<dbReference type="InterPro" id="IPR041492">
    <property type="entry name" value="HAD_2"/>
</dbReference>
<evidence type="ECO:0000313" key="2">
    <source>
        <dbReference type="Proteomes" id="UP000664701"/>
    </source>
</evidence>
<organism evidence="1 2">
    <name type="scientific">Candidatus Enterococcus lowellii</name>
    <dbReference type="NCBI Taxonomy" id="2230877"/>
    <lineage>
        <taxon>Bacteria</taxon>
        <taxon>Bacillati</taxon>
        <taxon>Bacillota</taxon>
        <taxon>Bacilli</taxon>
        <taxon>Lactobacillales</taxon>
        <taxon>Enterococcaceae</taxon>
        <taxon>Enterococcus</taxon>
    </lineage>
</organism>
<proteinExistence type="predicted"/>
<keyword evidence="1" id="KW-0378">Hydrolase</keyword>
<protein>
    <submittedName>
        <fullName evidence="1">TIGR02254 family HAD hydrolase</fullName>
    </submittedName>
</protein>
<dbReference type="SFLD" id="SFLDS00003">
    <property type="entry name" value="Haloacid_Dehalogenase"/>
    <property type="match status" value="1"/>
</dbReference>
<dbReference type="EMBL" id="CP147251">
    <property type="protein sequence ID" value="WYJ76569.1"/>
    <property type="molecule type" value="Genomic_DNA"/>
</dbReference>
<dbReference type="InterPro" id="IPR006439">
    <property type="entry name" value="HAD-SF_hydro_IA"/>
</dbReference>
<dbReference type="Gene3D" id="1.10.150.240">
    <property type="entry name" value="Putative phosphatase, domain 2"/>
    <property type="match status" value="1"/>
</dbReference>
<keyword evidence="2" id="KW-1185">Reference proteome</keyword>
<dbReference type="PANTHER" id="PTHR47478">
    <property type="match status" value="1"/>
</dbReference>
<reference evidence="1 2" key="1">
    <citation type="submission" date="2021-03" db="EMBL/GenBank/DDBJ databases">
        <authorList>
            <person name="Gilmore M.S."/>
            <person name="Schwartzman J."/>
            <person name="Van Tyne D."/>
            <person name="Martin M."/>
            <person name="Earl A.M."/>
            <person name="Manson A.L."/>
            <person name="Straub T."/>
            <person name="Salamzade R."/>
            <person name="Saavedra J."/>
            <person name="Lebreton F."/>
            <person name="Prichula J."/>
            <person name="Schaufler K."/>
            <person name="Gaca A."/>
            <person name="Sgardioli B."/>
            <person name="Wagenaar J."/>
            <person name="Strong T."/>
        </authorList>
    </citation>
    <scope>NUCLEOTIDE SEQUENCE [LARGE SCALE GENOMIC DNA]</scope>
    <source>
        <strain evidence="1 2">DIV2402</strain>
    </source>
</reference>
<dbReference type="Proteomes" id="UP000664701">
    <property type="component" value="Chromosome"/>
</dbReference>
<dbReference type="InterPro" id="IPR011951">
    <property type="entry name" value="HAD-SF_hydro_IA_YjjG/PynA"/>
</dbReference>
<dbReference type="InterPro" id="IPR023214">
    <property type="entry name" value="HAD_sf"/>
</dbReference>
<dbReference type="InterPro" id="IPR052550">
    <property type="entry name" value="Pyrimidine_5'-ntase_YjjG"/>
</dbReference>
<dbReference type="RefSeq" id="WP_207941301.1">
    <property type="nucleotide sequence ID" value="NZ_CP147251.1"/>
</dbReference>
<dbReference type="PANTHER" id="PTHR47478:SF1">
    <property type="entry name" value="PYRIMIDINE 5'-NUCLEOTIDASE YJJG"/>
    <property type="match status" value="1"/>
</dbReference>